<feature type="domain" description="SANT" evidence="8">
    <location>
        <begin position="58"/>
        <end position="109"/>
    </location>
</feature>
<comment type="subcellular location">
    <subcellularLocation>
        <location evidence="1">Nucleus</location>
    </subcellularLocation>
</comment>
<keyword evidence="2" id="KW-0805">Transcription regulation</keyword>
<proteinExistence type="predicted"/>
<accession>A0A2N9GSA3</accession>
<keyword evidence="3" id="KW-0238">DNA-binding</keyword>
<dbReference type="InterPro" id="IPR006447">
    <property type="entry name" value="Myb_dom_plants"/>
</dbReference>
<evidence type="ECO:0000256" key="6">
    <source>
        <dbReference type="SAM" id="MobiDB-lite"/>
    </source>
</evidence>
<dbReference type="GO" id="GO:0003677">
    <property type="term" value="F:DNA binding"/>
    <property type="evidence" value="ECO:0007669"/>
    <property type="project" value="UniProtKB-KW"/>
</dbReference>
<dbReference type="GO" id="GO:0010468">
    <property type="term" value="P:regulation of gene expression"/>
    <property type="evidence" value="ECO:0007669"/>
    <property type="project" value="UniProtKB-ARBA"/>
</dbReference>
<evidence type="ECO:0000259" key="9">
    <source>
        <dbReference type="PROSITE" id="PS51294"/>
    </source>
</evidence>
<dbReference type="Pfam" id="PF00249">
    <property type="entry name" value="Myb_DNA-binding"/>
    <property type="match status" value="1"/>
</dbReference>
<evidence type="ECO:0000256" key="5">
    <source>
        <dbReference type="ARBA" id="ARBA00023242"/>
    </source>
</evidence>
<dbReference type="CDD" id="cd00167">
    <property type="entry name" value="SANT"/>
    <property type="match status" value="1"/>
</dbReference>
<gene>
    <name evidence="10" type="ORF">FSB_LOCUS30161</name>
</gene>
<feature type="compositionally biased region" description="Polar residues" evidence="6">
    <location>
        <begin position="216"/>
        <end position="227"/>
    </location>
</feature>
<evidence type="ECO:0000313" key="10">
    <source>
        <dbReference type="EMBL" id="SPD02279.1"/>
    </source>
</evidence>
<dbReference type="Gene3D" id="1.10.10.60">
    <property type="entry name" value="Homeodomain-like"/>
    <property type="match status" value="1"/>
</dbReference>
<feature type="domain" description="HTH myb-type" evidence="9">
    <location>
        <begin position="55"/>
        <end position="109"/>
    </location>
</feature>
<sequence length="496" mass="54592">MAIQDQSVGARSHSVLQASKGISLSSGLHSVTGVQLRDQFSCGNDYAPKVRKPYTITKQRERWSEEEHKKFLDALKLYGRAWRRIEEHVGTKNAVQIRSHAQKFFSKVTRDSNGSNTSSMEPIEIPPPRPKRKPMHPYPRKLVIPPNKEASTLEQPIRSASPNLSFSDQENQSPTSVFSAIGSDTVGFTDLDTTNGSLSPVSSAAGVQPGGLVLSEPNQSTEESASRSPALITVGSVSDEQLPMKFKLFPNENIYVKEGTSEEASNRSLKLFGRTVLVTESQRPSSPTIGTAKSMPADILEEKVVQALPLNFVPMESILGNTEYSWNHFPHGAHGGLHFMQCLKENSNMVEASSTASIPCWTFSGGLPFPVIPFHEVEPSKGYLDSDLGEVQGKEIQKEGSWTGSNTGLVNDGDNGDKCSDAETQSYPLFLKKENQEADLVFQLRPSEKSAFSELRSPGKCVKGFVPYKRCVAERDTQSSTIRGEEREEKQIRLCL</sequence>
<dbReference type="SUPFAM" id="SSF46689">
    <property type="entry name" value="Homeodomain-like"/>
    <property type="match status" value="1"/>
</dbReference>
<protein>
    <submittedName>
        <fullName evidence="10">Uncharacterized protein</fullName>
    </submittedName>
</protein>
<dbReference type="EMBL" id="OIVN01002284">
    <property type="protein sequence ID" value="SPD02279.1"/>
    <property type="molecule type" value="Genomic_DNA"/>
</dbReference>
<dbReference type="PANTHER" id="PTHR12802">
    <property type="entry name" value="SWI/SNF COMPLEX-RELATED"/>
    <property type="match status" value="1"/>
</dbReference>
<evidence type="ECO:0000256" key="1">
    <source>
        <dbReference type="ARBA" id="ARBA00004123"/>
    </source>
</evidence>
<organism evidence="10">
    <name type="scientific">Fagus sylvatica</name>
    <name type="common">Beechnut</name>
    <dbReference type="NCBI Taxonomy" id="28930"/>
    <lineage>
        <taxon>Eukaryota</taxon>
        <taxon>Viridiplantae</taxon>
        <taxon>Streptophyta</taxon>
        <taxon>Embryophyta</taxon>
        <taxon>Tracheophyta</taxon>
        <taxon>Spermatophyta</taxon>
        <taxon>Magnoliopsida</taxon>
        <taxon>eudicotyledons</taxon>
        <taxon>Gunneridae</taxon>
        <taxon>Pentapetalae</taxon>
        <taxon>rosids</taxon>
        <taxon>fabids</taxon>
        <taxon>Fagales</taxon>
        <taxon>Fagaceae</taxon>
        <taxon>Fagus</taxon>
    </lineage>
</organism>
<evidence type="ECO:0000259" key="8">
    <source>
        <dbReference type="PROSITE" id="PS51293"/>
    </source>
</evidence>
<feature type="region of interest" description="Disordered" evidence="6">
    <location>
        <begin position="109"/>
        <end position="153"/>
    </location>
</feature>
<keyword evidence="5" id="KW-0539">Nucleus</keyword>
<dbReference type="GO" id="GO:0005634">
    <property type="term" value="C:nucleus"/>
    <property type="evidence" value="ECO:0007669"/>
    <property type="project" value="UniProtKB-SubCell"/>
</dbReference>
<feature type="region of interest" description="Disordered" evidence="6">
    <location>
        <begin position="199"/>
        <end position="228"/>
    </location>
</feature>
<dbReference type="PANTHER" id="PTHR12802:SF155">
    <property type="entry name" value="DEUBIQUITINASE MYSM1"/>
    <property type="match status" value="1"/>
</dbReference>
<keyword evidence="4" id="KW-0804">Transcription</keyword>
<dbReference type="AlphaFoldDB" id="A0A2N9GSA3"/>
<dbReference type="NCBIfam" id="TIGR01557">
    <property type="entry name" value="myb_SHAQKYF"/>
    <property type="match status" value="1"/>
</dbReference>
<evidence type="ECO:0000256" key="4">
    <source>
        <dbReference type="ARBA" id="ARBA00023163"/>
    </source>
</evidence>
<dbReference type="InterPro" id="IPR001005">
    <property type="entry name" value="SANT/Myb"/>
</dbReference>
<evidence type="ECO:0000256" key="3">
    <source>
        <dbReference type="ARBA" id="ARBA00023125"/>
    </source>
</evidence>
<feature type="domain" description="Myb-like" evidence="7">
    <location>
        <begin position="55"/>
        <end position="105"/>
    </location>
</feature>
<dbReference type="InterPro" id="IPR017930">
    <property type="entry name" value="Myb_dom"/>
</dbReference>
<dbReference type="PROSITE" id="PS51294">
    <property type="entry name" value="HTH_MYB"/>
    <property type="match status" value="1"/>
</dbReference>
<dbReference type="FunFam" id="1.10.10.60:FF:000023">
    <property type="entry name" value="protein REVEILLE 6 isoform X1"/>
    <property type="match status" value="1"/>
</dbReference>
<dbReference type="PROSITE" id="PS50090">
    <property type="entry name" value="MYB_LIKE"/>
    <property type="match status" value="1"/>
</dbReference>
<dbReference type="InterPro" id="IPR009057">
    <property type="entry name" value="Homeodomain-like_sf"/>
</dbReference>
<dbReference type="InterPro" id="IPR017884">
    <property type="entry name" value="SANT_dom"/>
</dbReference>
<evidence type="ECO:0000259" key="7">
    <source>
        <dbReference type="PROSITE" id="PS50090"/>
    </source>
</evidence>
<dbReference type="SMART" id="SM00717">
    <property type="entry name" value="SANT"/>
    <property type="match status" value="1"/>
</dbReference>
<reference evidence="10" key="1">
    <citation type="submission" date="2018-02" db="EMBL/GenBank/DDBJ databases">
        <authorList>
            <person name="Cohen D.B."/>
            <person name="Kent A.D."/>
        </authorList>
    </citation>
    <scope>NUCLEOTIDE SEQUENCE</scope>
</reference>
<feature type="compositionally biased region" description="Basic residues" evidence="6">
    <location>
        <begin position="129"/>
        <end position="139"/>
    </location>
</feature>
<dbReference type="PROSITE" id="PS51293">
    <property type="entry name" value="SANT"/>
    <property type="match status" value="1"/>
</dbReference>
<name>A0A2N9GSA3_FAGSY</name>
<evidence type="ECO:0000256" key="2">
    <source>
        <dbReference type="ARBA" id="ARBA00023015"/>
    </source>
</evidence>